<dbReference type="AlphaFoldDB" id="A0A109W430"/>
<sequence>MSAFLVLQAARFGDLVQSKRLIRTLEQRGRVHLGVDAGLVPLARLLYPAAEVHGLRLHGRPDAAVLLENRAVFRQWRTMDFQAVYNCNFAGLTAAICRLFEAERVMGYRPARTAAGGITRSSWARLAFRLSERRAFSPLNLVDFWAHFAPAPLAAELVNPPAKPGGQGLGVVLAGRESRRSLPLPLLGKMLQTLFSLLDGPRIRLLGTAAEQPAARKLLRLLPAKVQEKVEDLSGKTDWPGLVHAVEGLDALVTPDTGIMHLGAHLGVPVLAFFLSSAWCHETGPYGRGHWVWQASRACAPCLESAACPYQVACLDALHGEGFLRSLAAAVRPEARITAAPPDGLQVWRSDLDALGGVLRLHGGHDEYARQRTVTRALLADTLHLWEVDAQNGNALSTALDVAEHAELADLRDWLYKDTDWMLPPGRYC</sequence>
<dbReference type="InterPro" id="IPR002201">
    <property type="entry name" value="Glyco_trans_9"/>
</dbReference>
<name>A0A109W430_9BACT</name>
<keyword evidence="1" id="KW-0328">Glycosyltransferase</keyword>
<dbReference type="SUPFAM" id="SSF53756">
    <property type="entry name" value="UDP-Glycosyltransferase/glycogen phosphorylase"/>
    <property type="match status" value="1"/>
</dbReference>
<dbReference type="GO" id="GO:0005829">
    <property type="term" value="C:cytosol"/>
    <property type="evidence" value="ECO:0007669"/>
    <property type="project" value="TreeGrafter"/>
</dbReference>
<keyword evidence="4" id="KW-1185">Reference proteome</keyword>
<dbReference type="KEGG" id="dfi:AXF13_05840"/>
<protein>
    <submittedName>
        <fullName evidence="3">Heptosyltransferase</fullName>
    </submittedName>
</protein>
<dbReference type="EMBL" id="CP014229">
    <property type="protein sequence ID" value="AMD89673.1"/>
    <property type="molecule type" value="Genomic_DNA"/>
</dbReference>
<keyword evidence="2 3" id="KW-0808">Transferase</keyword>
<dbReference type="GO" id="GO:0009244">
    <property type="term" value="P:lipopolysaccharide core region biosynthetic process"/>
    <property type="evidence" value="ECO:0007669"/>
    <property type="project" value="TreeGrafter"/>
</dbReference>
<evidence type="ECO:0000256" key="1">
    <source>
        <dbReference type="ARBA" id="ARBA00022676"/>
    </source>
</evidence>
<dbReference type="STRING" id="44742.AXF13_05840"/>
<gene>
    <name evidence="3" type="ORF">AXF13_05840</name>
</gene>
<evidence type="ECO:0000256" key="2">
    <source>
        <dbReference type="ARBA" id="ARBA00022679"/>
    </source>
</evidence>
<organism evidence="3 4">
    <name type="scientific">Desulfovibrio fairfieldensis</name>
    <dbReference type="NCBI Taxonomy" id="44742"/>
    <lineage>
        <taxon>Bacteria</taxon>
        <taxon>Pseudomonadati</taxon>
        <taxon>Thermodesulfobacteriota</taxon>
        <taxon>Desulfovibrionia</taxon>
        <taxon>Desulfovibrionales</taxon>
        <taxon>Desulfovibrionaceae</taxon>
        <taxon>Desulfovibrio</taxon>
    </lineage>
</organism>
<reference evidence="4" key="1">
    <citation type="submission" date="2016-02" db="EMBL/GenBank/DDBJ databases">
        <authorList>
            <person name="Holder M.E."/>
            <person name="Ajami N.J."/>
            <person name="Petrosino J.F."/>
        </authorList>
    </citation>
    <scope>NUCLEOTIDE SEQUENCE [LARGE SCALE GENOMIC DNA]</scope>
    <source>
        <strain evidence="4">CCUG 45958</strain>
    </source>
</reference>
<proteinExistence type="predicted"/>
<dbReference type="InterPro" id="IPR051199">
    <property type="entry name" value="LPS_LOS_Heptosyltrfase"/>
</dbReference>
<evidence type="ECO:0000313" key="4">
    <source>
        <dbReference type="Proteomes" id="UP000069241"/>
    </source>
</evidence>
<dbReference type="PANTHER" id="PTHR30160:SF7">
    <property type="entry name" value="ADP-HEPTOSE--LPS HEPTOSYLTRANSFERASE 2"/>
    <property type="match status" value="1"/>
</dbReference>
<dbReference type="Proteomes" id="UP000069241">
    <property type="component" value="Chromosome"/>
</dbReference>
<dbReference type="PANTHER" id="PTHR30160">
    <property type="entry name" value="TETRAACYLDISACCHARIDE 4'-KINASE-RELATED"/>
    <property type="match status" value="1"/>
</dbReference>
<dbReference type="CDD" id="cd03789">
    <property type="entry name" value="GT9_LPS_heptosyltransferase"/>
    <property type="match status" value="1"/>
</dbReference>
<evidence type="ECO:0000313" key="3">
    <source>
        <dbReference type="EMBL" id="AMD89673.1"/>
    </source>
</evidence>
<dbReference type="RefSeq" id="WP_062252018.1">
    <property type="nucleotide sequence ID" value="NZ_CP014229.1"/>
</dbReference>
<dbReference type="Gene3D" id="3.40.50.2000">
    <property type="entry name" value="Glycogen Phosphorylase B"/>
    <property type="match status" value="1"/>
</dbReference>
<dbReference type="GO" id="GO:0008713">
    <property type="term" value="F:ADP-heptose-lipopolysaccharide heptosyltransferase activity"/>
    <property type="evidence" value="ECO:0007669"/>
    <property type="project" value="TreeGrafter"/>
</dbReference>
<dbReference type="Pfam" id="PF01075">
    <property type="entry name" value="Glyco_transf_9"/>
    <property type="match status" value="1"/>
</dbReference>
<accession>A0A109W430</accession>